<dbReference type="EMBL" id="UGSS01000002">
    <property type="protein sequence ID" value="SUB34096.1"/>
    <property type="molecule type" value="Genomic_DNA"/>
</dbReference>
<organism evidence="1 2">
    <name type="scientific">[Pasteurella] mairii</name>
    <dbReference type="NCBI Taxonomy" id="757"/>
    <lineage>
        <taxon>Bacteria</taxon>
        <taxon>Pseudomonadati</taxon>
        <taxon>Pseudomonadota</taxon>
        <taxon>Gammaproteobacteria</taxon>
        <taxon>Pasteurellales</taxon>
        <taxon>Pasteurellaceae</taxon>
    </lineage>
</organism>
<proteinExistence type="predicted"/>
<accession>A0A379B6B8</accession>
<dbReference type="AlphaFoldDB" id="A0A379B6B8"/>
<reference evidence="1 2" key="1">
    <citation type="submission" date="2018-06" db="EMBL/GenBank/DDBJ databases">
        <authorList>
            <consortium name="Pathogen Informatics"/>
            <person name="Doyle S."/>
        </authorList>
    </citation>
    <scope>NUCLEOTIDE SEQUENCE [LARGE SCALE GENOMIC DNA]</scope>
    <source>
        <strain evidence="1 2">NCTC10699</strain>
    </source>
</reference>
<gene>
    <name evidence="1" type="ORF">NCTC10699_01747</name>
</gene>
<evidence type="ECO:0000313" key="1">
    <source>
        <dbReference type="EMBL" id="SUB34096.1"/>
    </source>
</evidence>
<name>A0A379B6B8_9PAST</name>
<sequence length="70" mass="7836">MDDIQQIIALPLILQSRRASHVKAALLPTQGQSIKSFFDQNKMDLALVSQGHLTADMHQPNYMKNAMFAP</sequence>
<evidence type="ECO:0000313" key="2">
    <source>
        <dbReference type="Proteomes" id="UP000254280"/>
    </source>
</evidence>
<keyword evidence="2" id="KW-1185">Reference proteome</keyword>
<dbReference type="Proteomes" id="UP000254280">
    <property type="component" value="Unassembled WGS sequence"/>
</dbReference>
<protein>
    <submittedName>
        <fullName evidence="1">Uncharacterized protein</fullName>
    </submittedName>
</protein>